<accession>A0ABN9SUI8</accession>
<evidence type="ECO:0000313" key="1">
    <source>
        <dbReference type="EMBL" id="CAK0836161.1"/>
    </source>
</evidence>
<evidence type="ECO:0000313" key="2">
    <source>
        <dbReference type="Proteomes" id="UP001189429"/>
    </source>
</evidence>
<dbReference type="Proteomes" id="UP001189429">
    <property type="component" value="Unassembled WGS sequence"/>
</dbReference>
<protein>
    <submittedName>
        <fullName evidence="1">Uncharacterized protein</fullName>
    </submittedName>
</protein>
<organism evidence="1 2">
    <name type="scientific">Prorocentrum cordatum</name>
    <dbReference type="NCBI Taxonomy" id="2364126"/>
    <lineage>
        <taxon>Eukaryota</taxon>
        <taxon>Sar</taxon>
        <taxon>Alveolata</taxon>
        <taxon>Dinophyceae</taxon>
        <taxon>Prorocentrales</taxon>
        <taxon>Prorocentraceae</taxon>
        <taxon>Prorocentrum</taxon>
    </lineage>
</organism>
<reference evidence="1" key="1">
    <citation type="submission" date="2023-10" db="EMBL/GenBank/DDBJ databases">
        <authorList>
            <person name="Chen Y."/>
            <person name="Shah S."/>
            <person name="Dougan E. K."/>
            <person name="Thang M."/>
            <person name="Chan C."/>
        </authorList>
    </citation>
    <scope>NUCLEOTIDE SEQUENCE [LARGE SCALE GENOMIC DNA]</scope>
</reference>
<dbReference type="EMBL" id="CAUYUJ010013414">
    <property type="protein sequence ID" value="CAK0836161.1"/>
    <property type="molecule type" value="Genomic_DNA"/>
</dbReference>
<comment type="caution">
    <text evidence="1">The sequence shown here is derived from an EMBL/GenBank/DDBJ whole genome shotgun (WGS) entry which is preliminary data.</text>
</comment>
<gene>
    <name evidence="1" type="ORF">PCOR1329_LOCUS32754</name>
</gene>
<proteinExistence type="predicted"/>
<keyword evidence="2" id="KW-1185">Reference proteome</keyword>
<name>A0ABN9SUI8_9DINO</name>
<sequence length="84" mass="8259">MAALYTKHRKRGSSFGLFVALPPSAPLQPAWLVAGMAAGQAGPEELEVECAAGAAAELGAGDLSRVSRPAAAAGAVSQAGGHCT</sequence>